<dbReference type="Pfam" id="PF14398">
    <property type="entry name" value="ATPgrasp_YheCD"/>
    <property type="match status" value="1"/>
</dbReference>
<sequence>MNTAVIQPASNEFISSRVWLPKELLSVSLVVPGTLGVLVSRNQAVTPPITEADFCRRLSLLGRRSGLSVMAFTAEGVSPEDHSIRGYVYRNGVWTSGRFPLPDIVYNRCLHVHESQNVRRTLEDMAEQKSRKLIYWSRNLPGKWQVYRALHAVDKVRPFVPPTAPYRDTTQLVEWLRRHSELFMKPQTGTHGKSTLYLRLAEGGQGLLVQGRDPRNHPFRRSFSELDAGLSWIHGIAHKRAYIVQPYLKLTSQSNHPFDVRALMQKDGNGYWCLTGFAVREGRKGTLTSNLHGGGEAHPAEPYLREQFGADTTRLIIRQMMTLSLTITRALEERYGRLGELGIDYGIDRIGNIWLLEVNSRPGRASFFQTRQPECAFQSVNRPLEYARYLMTHSKATGPKGADASLEHTV</sequence>
<dbReference type="SUPFAM" id="SSF56059">
    <property type="entry name" value="Glutathione synthetase ATP-binding domain-like"/>
    <property type="match status" value="1"/>
</dbReference>
<name>A0AAP4E873_PAEPO</name>
<comment type="caution">
    <text evidence="1">The sequence shown here is derived from an EMBL/GenBank/DDBJ whole genome shotgun (WGS) entry which is preliminary data.</text>
</comment>
<dbReference type="AlphaFoldDB" id="A0AAP4E873"/>
<evidence type="ECO:0000313" key="1">
    <source>
        <dbReference type="EMBL" id="MDH2329867.1"/>
    </source>
</evidence>
<gene>
    <name evidence="1" type="ORF">QDS18_03225</name>
</gene>
<protein>
    <submittedName>
        <fullName evidence="1">YheC/YheD family protein</fullName>
    </submittedName>
</protein>
<accession>A0AAP4E873</accession>
<dbReference type="EMBL" id="JARVWT010000001">
    <property type="protein sequence ID" value="MDH2329867.1"/>
    <property type="molecule type" value="Genomic_DNA"/>
</dbReference>
<dbReference type="Proteomes" id="UP001229409">
    <property type="component" value="Unassembled WGS sequence"/>
</dbReference>
<organism evidence="1 2">
    <name type="scientific">Paenibacillus polymyxa</name>
    <name type="common">Bacillus polymyxa</name>
    <dbReference type="NCBI Taxonomy" id="1406"/>
    <lineage>
        <taxon>Bacteria</taxon>
        <taxon>Bacillati</taxon>
        <taxon>Bacillota</taxon>
        <taxon>Bacilli</taxon>
        <taxon>Bacillales</taxon>
        <taxon>Paenibacillaceae</taxon>
        <taxon>Paenibacillus</taxon>
    </lineage>
</organism>
<dbReference type="InterPro" id="IPR026838">
    <property type="entry name" value="YheC/D"/>
</dbReference>
<evidence type="ECO:0000313" key="2">
    <source>
        <dbReference type="Proteomes" id="UP001229409"/>
    </source>
</evidence>
<proteinExistence type="predicted"/>
<reference evidence="1" key="1">
    <citation type="submission" date="2023-04" db="EMBL/GenBank/DDBJ databases">
        <title>Uncovering the Secrets of Slow-Growing Bacteria in Tropical Savanna Soil through Cultivation and Genomic Analysis.</title>
        <authorList>
            <person name="Goncalves O.S."/>
            <person name="Santana M.F."/>
        </authorList>
    </citation>
    <scope>NUCLEOTIDE SEQUENCE</scope>
    <source>
        <strain evidence="1">ANTI</strain>
    </source>
</reference>
<dbReference type="Gene3D" id="3.30.470.20">
    <property type="entry name" value="ATP-grasp fold, B domain"/>
    <property type="match status" value="1"/>
</dbReference>